<dbReference type="Proteomes" id="UP001055072">
    <property type="component" value="Unassembled WGS sequence"/>
</dbReference>
<proteinExistence type="predicted"/>
<sequence length="530" mass="59386">MNLAAAHASSPVCETFSSRSKVKINGTGSKSSKSVKRKTWRSRRISRILGRDTSRCQSHPSCNACIRCLPHRRRKVRSLDLNLAINSLSDSQATLVGDASPQKNLSCDFSIDLHHLIKRKHTDITAANDGHAKSSPMKRAKRSAKIDSASSSVSTLVPSVLDQKSTTLTPTLTTALTTIEKEKQRQKEKKKRQRATKQRKAKEQRDKLELQAKQAEDASIESRRFLVRFPLERVGDLSGRSVSRNFRKADLDLNEIVAVSLDVVLGSSDARSVYECLQRPLYFDASCTQKVEALKRDLAGVAASKLITMDASRSIVKPEPDREPSSQQLILNSVVLDAIEHVLKDTKEPQYMESSQNSEEKIKSLFKPVLGSLGMDDILVTNGFVWREKIALRSTVDLGIHNYAPKSDVAIVQVHDDEHAQILVVFEAYSKAGQSNTTPDMNRADRVRLLIQGSYISRKESKPSVVFYLTRDKHMETILVFSPNGQLDEEKARFCYYAEKCPFYSQASWISLLCQTIPHHCFASIYFATT</sequence>
<keyword evidence="2" id="KW-1185">Reference proteome</keyword>
<accession>A0ACB8UJI1</accession>
<name>A0ACB8UJI1_9APHY</name>
<gene>
    <name evidence="1" type="ORF">BDY19DRAFT_912269</name>
</gene>
<organism evidence="1 2">
    <name type="scientific">Irpex rosettiformis</name>
    <dbReference type="NCBI Taxonomy" id="378272"/>
    <lineage>
        <taxon>Eukaryota</taxon>
        <taxon>Fungi</taxon>
        <taxon>Dikarya</taxon>
        <taxon>Basidiomycota</taxon>
        <taxon>Agaricomycotina</taxon>
        <taxon>Agaricomycetes</taxon>
        <taxon>Polyporales</taxon>
        <taxon>Irpicaceae</taxon>
        <taxon>Irpex</taxon>
    </lineage>
</organism>
<evidence type="ECO:0000313" key="1">
    <source>
        <dbReference type="EMBL" id="KAI0094331.1"/>
    </source>
</evidence>
<dbReference type="EMBL" id="MU274900">
    <property type="protein sequence ID" value="KAI0094331.1"/>
    <property type="molecule type" value="Genomic_DNA"/>
</dbReference>
<evidence type="ECO:0000313" key="2">
    <source>
        <dbReference type="Proteomes" id="UP001055072"/>
    </source>
</evidence>
<protein>
    <submittedName>
        <fullName evidence="1">Uncharacterized protein</fullName>
    </submittedName>
</protein>
<reference evidence="1" key="1">
    <citation type="journal article" date="2021" name="Environ. Microbiol.">
        <title>Gene family expansions and transcriptome signatures uncover fungal adaptations to wood decay.</title>
        <authorList>
            <person name="Hage H."/>
            <person name="Miyauchi S."/>
            <person name="Viragh M."/>
            <person name="Drula E."/>
            <person name="Min B."/>
            <person name="Chaduli D."/>
            <person name="Navarro D."/>
            <person name="Favel A."/>
            <person name="Norest M."/>
            <person name="Lesage-Meessen L."/>
            <person name="Balint B."/>
            <person name="Merenyi Z."/>
            <person name="de Eugenio L."/>
            <person name="Morin E."/>
            <person name="Martinez A.T."/>
            <person name="Baldrian P."/>
            <person name="Stursova M."/>
            <person name="Martinez M.J."/>
            <person name="Novotny C."/>
            <person name="Magnuson J.K."/>
            <person name="Spatafora J.W."/>
            <person name="Maurice S."/>
            <person name="Pangilinan J."/>
            <person name="Andreopoulos W."/>
            <person name="LaButti K."/>
            <person name="Hundley H."/>
            <person name="Na H."/>
            <person name="Kuo A."/>
            <person name="Barry K."/>
            <person name="Lipzen A."/>
            <person name="Henrissat B."/>
            <person name="Riley R."/>
            <person name="Ahrendt S."/>
            <person name="Nagy L.G."/>
            <person name="Grigoriev I.V."/>
            <person name="Martin F."/>
            <person name="Rosso M.N."/>
        </authorList>
    </citation>
    <scope>NUCLEOTIDE SEQUENCE</scope>
    <source>
        <strain evidence="1">CBS 384.51</strain>
    </source>
</reference>
<comment type="caution">
    <text evidence="1">The sequence shown here is derived from an EMBL/GenBank/DDBJ whole genome shotgun (WGS) entry which is preliminary data.</text>
</comment>